<accession>A0A250V3B6</accession>
<sequence length="112" mass="12301">MSLFGKLLDEPDAATVAVQAAMASVSDPARIREVLHGWDDVTVTPVATETTWGRDAADAVDFILSRTPCRTVDADTRTALRDTLHPYETDRGVRLQAAVWLMTAKWRTDGSQ</sequence>
<dbReference type="Proteomes" id="UP000217446">
    <property type="component" value="Unassembled WGS sequence"/>
</dbReference>
<proteinExistence type="predicted"/>
<dbReference type="RefSeq" id="WP_067362411.1">
    <property type="nucleotide sequence ID" value="NZ_BDQI01000001.1"/>
</dbReference>
<gene>
    <name evidence="1" type="ORF">SO3561_00036</name>
</gene>
<dbReference type="EMBL" id="BDQI01000001">
    <property type="protein sequence ID" value="GAX48556.1"/>
    <property type="molecule type" value="Genomic_DNA"/>
</dbReference>
<dbReference type="GO" id="GO:0032259">
    <property type="term" value="P:methylation"/>
    <property type="evidence" value="ECO:0007669"/>
    <property type="project" value="UniProtKB-KW"/>
</dbReference>
<organism evidence="1 2">
    <name type="scientific">Streptomyces olivochromogenes</name>
    <dbReference type="NCBI Taxonomy" id="1963"/>
    <lineage>
        <taxon>Bacteria</taxon>
        <taxon>Bacillati</taxon>
        <taxon>Actinomycetota</taxon>
        <taxon>Actinomycetes</taxon>
        <taxon>Kitasatosporales</taxon>
        <taxon>Streptomycetaceae</taxon>
        <taxon>Streptomyces</taxon>
    </lineage>
</organism>
<keyword evidence="1" id="KW-0489">Methyltransferase</keyword>
<dbReference type="GO" id="GO:0008168">
    <property type="term" value="F:methyltransferase activity"/>
    <property type="evidence" value="ECO:0007669"/>
    <property type="project" value="UniProtKB-KW"/>
</dbReference>
<evidence type="ECO:0000313" key="2">
    <source>
        <dbReference type="Proteomes" id="UP000217446"/>
    </source>
</evidence>
<reference evidence="2" key="1">
    <citation type="submission" date="2017-05" db="EMBL/GenBank/DDBJ databases">
        <title>Streptomyces olivochromogenes NBRC 3561 whole genome shotgun sequence.</title>
        <authorList>
            <person name="Dohra H."/>
            <person name="Kodani S."/>
        </authorList>
    </citation>
    <scope>NUCLEOTIDE SEQUENCE [LARGE SCALE GENOMIC DNA]</scope>
    <source>
        <strain evidence="2">NBRC 3561</strain>
    </source>
</reference>
<dbReference type="STRING" id="1963.AQJ27_05785"/>
<protein>
    <submittedName>
        <fullName evidence="1">Methyltransferase</fullName>
    </submittedName>
</protein>
<keyword evidence="2" id="KW-1185">Reference proteome</keyword>
<keyword evidence="1" id="KW-0808">Transferase</keyword>
<comment type="caution">
    <text evidence="1">The sequence shown here is derived from an EMBL/GenBank/DDBJ whole genome shotgun (WGS) entry which is preliminary data.</text>
</comment>
<dbReference type="AlphaFoldDB" id="A0A250V3B6"/>
<evidence type="ECO:0000313" key="1">
    <source>
        <dbReference type="EMBL" id="GAX48556.1"/>
    </source>
</evidence>
<name>A0A250V3B6_STROL</name>